<dbReference type="RefSeq" id="WP_345092653.1">
    <property type="nucleotide sequence ID" value="NZ_BAAAWG010000022.1"/>
</dbReference>
<keyword evidence="3" id="KW-1185">Reference proteome</keyword>
<sequence>MLAYAKALGAGIGLGIMYALIRVDSPAPPPVALTGLAGMLIGFGLLEAVA</sequence>
<feature type="transmembrane region" description="Helical" evidence="1">
    <location>
        <begin position="7"/>
        <end position="25"/>
    </location>
</feature>
<keyword evidence="1" id="KW-1133">Transmembrane helix</keyword>
<name>A0ABW1FBX7_9ACTN</name>
<comment type="caution">
    <text evidence="2">The sequence shown here is derived from an EMBL/GenBank/DDBJ whole genome shotgun (WGS) entry which is preliminary data.</text>
</comment>
<dbReference type="InterPro" id="IPR020017">
    <property type="entry name" value="XapX_domain"/>
</dbReference>
<dbReference type="Proteomes" id="UP001596241">
    <property type="component" value="Unassembled WGS sequence"/>
</dbReference>
<evidence type="ECO:0000256" key="1">
    <source>
        <dbReference type="SAM" id="Phobius"/>
    </source>
</evidence>
<organism evidence="2 3">
    <name type="scientific">Streptomyces ramulosus</name>
    <dbReference type="NCBI Taxonomy" id="47762"/>
    <lineage>
        <taxon>Bacteria</taxon>
        <taxon>Bacillati</taxon>
        <taxon>Actinomycetota</taxon>
        <taxon>Actinomycetes</taxon>
        <taxon>Kitasatosporales</taxon>
        <taxon>Streptomycetaceae</taxon>
        <taxon>Streptomyces</taxon>
    </lineage>
</organism>
<dbReference type="Pfam" id="PF07235">
    <property type="entry name" value="DUF1427"/>
    <property type="match status" value="1"/>
</dbReference>
<keyword evidence="1" id="KW-0472">Membrane</keyword>
<dbReference type="NCBIfam" id="TIGR03510">
    <property type="entry name" value="XapX"/>
    <property type="match status" value="1"/>
</dbReference>
<accession>A0ABW1FBX7</accession>
<evidence type="ECO:0000313" key="3">
    <source>
        <dbReference type="Proteomes" id="UP001596241"/>
    </source>
</evidence>
<feature type="transmembrane region" description="Helical" evidence="1">
    <location>
        <begin position="31"/>
        <end position="49"/>
    </location>
</feature>
<evidence type="ECO:0000313" key="2">
    <source>
        <dbReference type="EMBL" id="MFC5891961.1"/>
    </source>
</evidence>
<dbReference type="EMBL" id="JBHSPW010000002">
    <property type="protein sequence ID" value="MFC5891961.1"/>
    <property type="molecule type" value="Genomic_DNA"/>
</dbReference>
<protein>
    <submittedName>
        <fullName evidence="2">DUF1427 family protein</fullName>
    </submittedName>
</protein>
<keyword evidence="1" id="KW-0812">Transmembrane</keyword>
<reference evidence="3" key="1">
    <citation type="journal article" date="2019" name="Int. J. Syst. Evol. Microbiol.">
        <title>The Global Catalogue of Microorganisms (GCM) 10K type strain sequencing project: providing services to taxonomists for standard genome sequencing and annotation.</title>
        <authorList>
            <consortium name="The Broad Institute Genomics Platform"/>
            <consortium name="The Broad Institute Genome Sequencing Center for Infectious Disease"/>
            <person name="Wu L."/>
            <person name="Ma J."/>
        </authorList>
    </citation>
    <scope>NUCLEOTIDE SEQUENCE [LARGE SCALE GENOMIC DNA]</scope>
    <source>
        <strain evidence="3">CGMCC 1.15809</strain>
    </source>
</reference>
<gene>
    <name evidence="2" type="ORF">ACFP3M_03885</name>
</gene>
<proteinExistence type="predicted"/>
<dbReference type="InterPro" id="IPR009872">
    <property type="entry name" value="DUF1427"/>
</dbReference>